<evidence type="ECO:0000313" key="5">
    <source>
        <dbReference type="EMBL" id="ODQ85219.1"/>
    </source>
</evidence>
<evidence type="ECO:0000313" key="6">
    <source>
        <dbReference type="Proteomes" id="UP000094243"/>
    </source>
</evidence>
<reference evidence="6" key="1">
    <citation type="submission" date="2016-09" db="EMBL/GenBank/DDBJ databases">
        <authorList>
            <person name="Greninger A.L."/>
            <person name="Jerome K.R."/>
            <person name="Mcnair B."/>
            <person name="Wallis C."/>
            <person name="Fang F."/>
        </authorList>
    </citation>
    <scope>NUCLEOTIDE SEQUENCE [LARGE SCALE GENOMIC DNA]</scope>
    <source>
        <strain evidence="6">M7</strain>
    </source>
</reference>
<proteinExistence type="predicted"/>
<gene>
    <name evidence="5" type="ORF">BHQ17_24115</name>
</gene>
<dbReference type="Proteomes" id="UP000094243">
    <property type="component" value="Unassembled WGS sequence"/>
</dbReference>
<keyword evidence="2" id="KW-0560">Oxidoreductase</keyword>
<dbReference type="InterPro" id="IPR003430">
    <property type="entry name" value="Phenol_Hydrox"/>
</dbReference>
<dbReference type="GO" id="GO:0004497">
    <property type="term" value="F:monooxygenase activity"/>
    <property type="evidence" value="ECO:0007669"/>
    <property type="project" value="UniProtKB-KW"/>
</dbReference>
<name>A0A1E3R5X4_9MYCO</name>
<evidence type="ECO:0000256" key="3">
    <source>
        <dbReference type="ARBA" id="ARBA00023033"/>
    </source>
</evidence>
<sequence length="533" mass="60854">MMTVIPGGLRVPTPREVKVGAQDVHRWIQDMGWEVPDGRSKYPTKYEFDGGTREQFKLIVGEYCRMETEKDDRQYGSLLDSLARLQAGSRIEPRWAEAMKFVTTFLELGEYSSIGGSAMLLDAVVSPEQRNGYLAQVEDEVRHTNQLGYLKKYFASQYYDPAGFTGSRGHRHGNPLFWSNRQQACETFVSGDPVLISLNLQMVAEACFTNPLVVAMTEWAAANGDEVTPTVFLSIQSDELRHMANGYQTIVSVIENDHNMQYLQTDLENAFWIQHRGFSSMVGRTFEYGAVNRAAPWAQTWNDWVIEDWGGIWMGRFSKFGLEAPRNLADASRDAYWAHHDAFAVAYALWPFIGYRIELPNDTDKEWFERHYPGWYTSIGRIFDRWKEIGVEDPANRTSPVEHLIELGKVLHICRVCQSPLLGLTPQPPQSTGSVQRRIIEYGGRKHALCSDWCERMYLQEPERYTGQNFLEIFDGWELSEIVRATGGVRSDGRTLVAQPHLRSDWLWTLDDLAATRIVVRDPHVAGVSFEKG</sequence>
<dbReference type="EMBL" id="MIGZ01000197">
    <property type="protein sequence ID" value="ODQ85219.1"/>
    <property type="molecule type" value="Genomic_DNA"/>
</dbReference>
<dbReference type="InterPro" id="IPR009078">
    <property type="entry name" value="Ferritin-like_SF"/>
</dbReference>
<comment type="catalytic activity">
    <reaction evidence="4">
        <text>propane + NADH + O2 + H(+) = propan-2-ol + NAD(+) + H2O</text>
        <dbReference type="Rhea" id="RHEA:49992"/>
        <dbReference type="ChEBI" id="CHEBI:15377"/>
        <dbReference type="ChEBI" id="CHEBI:15378"/>
        <dbReference type="ChEBI" id="CHEBI:15379"/>
        <dbReference type="ChEBI" id="CHEBI:17824"/>
        <dbReference type="ChEBI" id="CHEBI:32879"/>
        <dbReference type="ChEBI" id="CHEBI:57540"/>
        <dbReference type="ChEBI" id="CHEBI:57945"/>
        <dbReference type="EC" id="1.14.13.227"/>
    </reaction>
</comment>
<dbReference type="AlphaFoldDB" id="A0A1E3R5X4"/>
<protein>
    <recommendedName>
        <fullName evidence="1">propane 2-monooxygenase</fullName>
        <ecNumber evidence="1">1.14.13.227</ecNumber>
    </recommendedName>
</protein>
<evidence type="ECO:0000256" key="2">
    <source>
        <dbReference type="ARBA" id="ARBA00023002"/>
    </source>
</evidence>
<evidence type="ECO:0000256" key="4">
    <source>
        <dbReference type="ARBA" id="ARBA00048941"/>
    </source>
</evidence>
<dbReference type="Pfam" id="PF02332">
    <property type="entry name" value="Phenol_Hydrox"/>
    <property type="match status" value="1"/>
</dbReference>
<dbReference type="EC" id="1.14.13.227" evidence="1"/>
<organism evidence="5 6">
    <name type="scientific">Mycolicibacterium holsaticum</name>
    <dbReference type="NCBI Taxonomy" id="152142"/>
    <lineage>
        <taxon>Bacteria</taxon>
        <taxon>Bacillati</taxon>
        <taxon>Actinomycetota</taxon>
        <taxon>Actinomycetes</taxon>
        <taxon>Mycobacteriales</taxon>
        <taxon>Mycobacteriaceae</taxon>
        <taxon>Mycolicibacterium</taxon>
    </lineage>
</organism>
<evidence type="ECO:0000256" key="1">
    <source>
        <dbReference type="ARBA" id="ARBA00012710"/>
    </source>
</evidence>
<dbReference type="Gene3D" id="1.10.620.20">
    <property type="entry name" value="Ribonucleotide Reductase, subunit A"/>
    <property type="match status" value="1"/>
</dbReference>
<comment type="caution">
    <text evidence="5">The sequence shown here is derived from an EMBL/GenBank/DDBJ whole genome shotgun (WGS) entry which is preliminary data.</text>
</comment>
<keyword evidence="3 5" id="KW-0503">Monooxygenase</keyword>
<dbReference type="InterPro" id="IPR012348">
    <property type="entry name" value="RNR-like"/>
</dbReference>
<keyword evidence="6" id="KW-1185">Reference proteome</keyword>
<accession>A0A1E3R5X4</accession>
<dbReference type="SUPFAM" id="SSF47240">
    <property type="entry name" value="Ferritin-like"/>
    <property type="match status" value="1"/>
</dbReference>